<feature type="region of interest" description="Disordered" evidence="1">
    <location>
        <begin position="1"/>
        <end position="62"/>
    </location>
</feature>
<organism evidence="2 3">
    <name type="scientific">Punica granatum</name>
    <name type="common">Pomegranate</name>
    <dbReference type="NCBI Taxonomy" id="22663"/>
    <lineage>
        <taxon>Eukaryota</taxon>
        <taxon>Viridiplantae</taxon>
        <taxon>Streptophyta</taxon>
        <taxon>Embryophyta</taxon>
        <taxon>Tracheophyta</taxon>
        <taxon>Spermatophyta</taxon>
        <taxon>Magnoliopsida</taxon>
        <taxon>eudicotyledons</taxon>
        <taxon>Gunneridae</taxon>
        <taxon>Pentapetalae</taxon>
        <taxon>rosids</taxon>
        <taxon>malvids</taxon>
        <taxon>Myrtales</taxon>
        <taxon>Lythraceae</taxon>
        <taxon>Punica</taxon>
    </lineage>
</organism>
<protein>
    <submittedName>
        <fullName evidence="2">Uncharacterized protein</fullName>
    </submittedName>
</protein>
<evidence type="ECO:0000256" key="1">
    <source>
        <dbReference type="SAM" id="MobiDB-lite"/>
    </source>
</evidence>
<evidence type="ECO:0000313" key="2">
    <source>
        <dbReference type="EMBL" id="PKI60516.1"/>
    </source>
</evidence>
<gene>
    <name evidence="2" type="ORF">CRG98_019094</name>
</gene>
<dbReference type="EMBL" id="PGOL01001147">
    <property type="protein sequence ID" value="PKI60516.1"/>
    <property type="molecule type" value="Genomic_DNA"/>
</dbReference>
<sequence length="224" mass="24144">MQAQRPPVASEEHMANNDRAPSAESCPSSKATKKVLVQQPSRSVPPIRRPCKPSPLLSSRPTALEICPSDPTALQTLPSVEFLSNSPRDPSLRSHSPANPPLYLRFFAVSQGGTMGAIKLAVVDEVMTFGWVFCASTLRAATMVIASLLGAQPRRLAVGLPGHHHRPRHCLRGHRWSAQRGELQPHRYGVVLRGSLWAVGRNLSESKERAGLGTMNSGGGGGRL</sequence>
<proteinExistence type="predicted"/>
<comment type="caution">
    <text evidence="2">The sequence shown here is derived from an EMBL/GenBank/DDBJ whole genome shotgun (WGS) entry which is preliminary data.</text>
</comment>
<keyword evidence="3" id="KW-1185">Reference proteome</keyword>
<name>A0A2I0JYJ3_PUNGR</name>
<dbReference type="Proteomes" id="UP000233551">
    <property type="component" value="Unassembled WGS sequence"/>
</dbReference>
<accession>A0A2I0JYJ3</accession>
<evidence type="ECO:0000313" key="3">
    <source>
        <dbReference type="Proteomes" id="UP000233551"/>
    </source>
</evidence>
<dbReference type="AlphaFoldDB" id="A0A2I0JYJ3"/>
<reference evidence="2 3" key="1">
    <citation type="submission" date="2017-11" db="EMBL/GenBank/DDBJ databases">
        <title>De-novo sequencing of pomegranate (Punica granatum L.) genome.</title>
        <authorList>
            <person name="Akparov Z."/>
            <person name="Amiraslanov A."/>
            <person name="Hajiyeva S."/>
            <person name="Abbasov M."/>
            <person name="Kaur K."/>
            <person name="Hamwieh A."/>
            <person name="Solovyev V."/>
            <person name="Salamov A."/>
            <person name="Braich B."/>
            <person name="Kosarev P."/>
            <person name="Mahmoud A."/>
            <person name="Hajiyev E."/>
            <person name="Babayeva S."/>
            <person name="Izzatullayeva V."/>
            <person name="Mammadov A."/>
            <person name="Mammadov A."/>
            <person name="Sharifova S."/>
            <person name="Ojaghi J."/>
            <person name="Eynullazada K."/>
            <person name="Bayramov B."/>
            <person name="Abdulazimova A."/>
            <person name="Shahmuradov I."/>
        </authorList>
    </citation>
    <scope>NUCLEOTIDE SEQUENCE [LARGE SCALE GENOMIC DNA]</scope>
    <source>
        <strain evidence="3">cv. AG2017</strain>
        <tissue evidence="2">Leaf</tissue>
    </source>
</reference>